<keyword evidence="3" id="KW-1185">Reference proteome</keyword>
<organism evidence="2 3">
    <name type="scientific">Parvularcula marina</name>
    <dbReference type="NCBI Taxonomy" id="2292771"/>
    <lineage>
        <taxon>Bacteria</taxon>
        <taxon>Pseudomonadati</taxon>
        <taxon>Pseudomonadota</taxon>
        <taxon>Alphaproteobacteria</taxon>
        <taxon>Parvularculales</taxon>
        <taxon>Parvularculaceae</taxon>
        <taxon>Parvularcula</taxon>
    </lineage>
</organism>
<dbReference type="EMBL" id="QUQO01000001">
    <property type="protein sequence ID" value="RFB05888.1"/>
    <property type="molecule type" value="Genomic_DNA"/>
</dbReference>
<keyword evidence="1" id="KW-0732">Signal</keyword>
<evidence type="ECO:0008006" key="4">
    <source>
        <dbReference type="Google" id="ProtNLM"/>
    </source>
</evidence>
<dbReference type="PROSITE" id="PS51257">
    <property type="entry name" value="PROKAR_LIPOPROTEIN"/>
    <property type="match status" value="1"/>
</dbReference>
<dbReference type="InParanoid" id="A0A371RK95"/>
<proteinExistence type="predicted"/>
<protein>
    <recommendedName>
        <fullName evidence="4">Tetratricopeptide repeat protein</fullName>
    </recommendedName>
</protein>
<dbReference type="AlphaFoldDB" id="A0A371RK95"/>
<evidence type="ECO:0000256" key="1">
    <source>
        <dbReference type="SAM" id="SignalP"/>
    </source>
</evidence>
<accession>A0A371RK95</accession>
<dbReference type="Proteomes" id="UP000264589">
    <property type="component" value="Unassembled WGS sequence"/>
</dbReference>
<reference evidence="2 3" key="1">
    <citation type="submission" date="2018-08" db="EMBL/GenBank/DDBJ databases">
        <title>Parvularcula sp. SM1705, isolated from surface water of the South Sea China.</title>
        <authorList>
            <person name="Sun L."/>
        </authorList>
    </citation>
    <scope>NUCLEOTIDE SEQUENCE [LARGE SCALE GENOMIC DNA]</scope>
    <source>
        <strain evidence="2 3">SM1705</strain>
    </source>
</reference>
<feature type="signal peptide" evidence="1">
    <location>
        <begin position="1"/>
        <end position="20"/>
    </location>
</feature>
<name>A0A371RK95_9PROT</name>
<evidence type="ECO:0000313" key="2">
    <source>
        <dbReference type="EMBL" id="RFB05888.1"/>
    </source>
</evidence>
<comment type="caution">
    <text evidence="2">The sequence shown here is derived from an EMBL/GenBank/DDBJ whole genome shotgun (WGS) entry which is preliminary data.</text>
</comment>
<evidence type="ECO:0000313" key="3">
    <source>
        <dbReference type="Proteomes" id="UP000264589"/>
    </source>
</evidence>
<feature type="chain" id="PRO_5016926694" description="Tetratricopeptide repeat protein" evidence="1">
    <location>
        <begin position="21"/>
        <end position="521"/>
    </location>
</feature>
<sequence length="521" mass="58787">MKNLWPFLLGLLVVSCTSTAETGRTSKSGYAPCEIGPQLVLCSMTEEELSFDAVLAADEQEYSDLVSAGDNRRDVYAIAVMSGARLTEESALRRQLHQRAFEAANFVPAKEGLRFFVMGRLGQEAFRLGDLTTAWKSHEVRRQLAVDKSPDEVWVERNYDVIIPLNDEGIWRELYLEAAQYGDVALARNLVSQAKFEKPPSKDELDIIVLSILKAAGDFDEAGELASSLFQKVRNTTDEERDEIGITETDLLVAMIEAKANMQENFGAEWNLLRLELAYEQQSISSHQITYYFKASEFSTFSPEYGRMLVHFGRAMNDLYERDVFDRAYPEAWICEDLGMDDCVLDVAQDEERLVRELKLELDGAENFILYLLGDVASIYAGAGDYASTDRLIKEVSSKSCVPRARVTAFNRLVKEGELEEAERWLLGWLECQLDEDPNYAAWWGHGGNIWTAFSTAYGDLSRQYTERGDIARAREYARLAYGFAIEADRSWGEENRSHRRRGMAEAYGSAIGAFAVADSQ</sequence>
<gene>
    <name evidence="2" type="ORF">DX908_11790</name>
</gene>